<protein>
    <submittedName>
        <fullName evidence="2">Uncharacterized protein</fullName>
    </submittedName>
</protein>
<evidence type="ECO:0000313" key="3">
    <source>
        <dbReference type="Proteomes" id="UP000218887"/>
    </source>
</evidence>
<evidence type="ECO:0000313" key="2">
    <source>
        <dbReference type="EMBL" id="PAV30285.1"/>
    </source>
</evidence>
<proteinExistence type="predicted"/>
<keyword evidence="3" id="KW-1185">Reference proteome</keyword>
<feature type="transmembrane region" description="Helical" evidence="1">
    <location>
        <begin position="45"/>
        <end position="65"/>
    </location>
</feature>
<dbReference type="AlphaFoldDB" id="A0A2A2IGM5"/>
<dbReference type="Proteomes" id="UP000218887">
    <property type="component" value="Unassembled WGS sequence"/>
</dbReference>
<keyword evidence="1" id="KW-0812">Transmembrane</keyword>
<dbReference type="RefSeq" id="WP_095654887.1">
    <property type="nucleotide sequence ID" value="NZ_NPOA01000004.1"/>
</dbReference>
<reference evidence="2 3" key="1">
    <citation type="submission" date="2017-08" db="EMBL/GenBank/DDBJ databases">
        <title>Virgibacillus indicus sp. nov. and Virgibacillus profoundi sp. nov, two moderately halophilic bacteria isolated from marine sediment by using the Microfluidic Streak Plate.</title>
        <authorList>
            <person name="Xu B."/>
            <person name="Hu B."/>
            <person name="Wang J."/>
            <person name="Zhu Y."/>
            <person name="Huang L."/>
            <person name="Du W."/>
            <person name="Huang Y."/>
        </authorList>
    </citation>
    <scope>NUCLEOTIDE SEQUENCE [LARGE SCALE GENOMIC DNA]</scope>
    <source>
        <strain evidence="2 3">IO3-P3-H5</strain>
    </source>
</reference>
<dbReference type="EMBL" id="NPOA01000004">
    <property type="protein sequence ID" value="PAV30285.1"/>
    <property type="molecule type" value="Genomic_DNA"/>
</dbReference>
<comment type="caution">
    <text evidence="2">The sequence shown here is derived from an EMBL/GenBank/DDBJ whole genome shotgun (WGS) entry which is preliminary data.</text>
</comment>
<organism evidence="2 3">
    <name type="scientific">Virgibacillus profundi</name>
    <dbReference type="NCBI Taxonomy" id="2024555"/>
    <lineage>
        <taxon>Bacteria</taxon>
        <taxon>Bacillati</taxon>
        <taxon>Bacillota</taxon>
        <taxon>Bacilli</taxon>
        <taxon>Bacillales</taxon>
        <taxon>Bacillaceae</taxon>
        <taxon>Virgibacillus</taxon>
    </lineage>
</organism>
<name>A0A2A2IGM5_9BACI</name>
<evidence type="ECO:0000256" key="1">
    <source>
        <dbReference type="SAM" id="Phobius"/>
    </source>
</evidence>
<feature type="transmembrane region" description="Helical" evidence="1">
    <location>
        <begin position="20"/>
        <end position="39"/>
    </location>
</feature>
<keyword evidence="1" id="KW-0472">Membrane</keyword>
<sequence length="69" mass="7831">MREGEQMNKKNKRILKEAFIYFGVFVGLIALVMGILALAALESMVLFVIVSLIVIFILCYVMAWLGNNY</sequence>
<gene>
    <name evidence="2" type="ORF">CIL05_07395</name>
</gene>
<accession>A0A2A2IGM5</accession>
<keyword evidence="1" id="KW-1133">Transmembrane helix</keyword>